<protein>
    <recommendedName>
        <fullName evidence="6">Ribosomal RNA small subunit methyltransferase I</fullName>
        <ecNumber evidence="6">2.1.1.198</ecNumber>
    </recommendedName>
    <alternativeName>
        <fullName evidence="6">16S rRNA 2'-O-ribose C1402 methyltransferase</fullName>
    </alternativeName>
    <alternativeName>
        <fullName evidence="6">rRNA (cytidine-2'-O-)-methyltransferase RsmI</fullName>
    </alternativeName>
</protein>
<evidence type="ECO:0000313" key="9">
    <source>
        <dbReference type="Proteomes" id="UP000533476"/>
    </source>
</evidence>
<evidence type="ECO:0000259" key="7">
    <source>
        <dbReference type="Pfam" id="PF00590"/>
    </source>
</evidence>
<dbReference type="InterPro" id="IPR014777">
    <property type="entry name" value="4pyrrole_Mease_sub1"/>
</dbReference>
<dbReference type="Gene3D" id="3.30.950.10">
    <property type="entry name" value="Methyltransferase, Cobalt-precorrin-4 Transmethylase, Domain 2"/>
    <property type="match status" value="1"/>
</dbReference>
<dbReference type="InterPro" id="IPR000878">
    <property type="entry name" value="4pyrrol_Mease"/>
</dbReference>
<keyword evidence="3 6" id="KW-0489">Methyltransferase</keyword>
<evidence type="ECO:0000313" key="8">
    <source>
        <dbReference type="EMBL" id="NMP23375.1"/>
    </source>
</evidence>
<dbReference type="Proteomes" id="UP000533476">
    <property type="component" value="Unassembled WGS sequence"/>
</dbReference>
<reference evidence="8 9" key="1">
    <citation type="submission" date="2020-04" db="EMBL/GenBank/DDBJ databases">
        <authorList>
            <person name="Zhang R."/>
            <person name="Schippers A."/>
        </authorList>
    </citation>
    <scope>NUCLEOTIDE SEQUENCE [LARGE SCALE GENOMIC DNA]</scope>
    <source>
        <strain evidence="8 9">DSM 109850</strain>
    </source>
</reference>
<evidence type="ECO:0000256" key="4">
    <source>
        <dbReference type="ARBA" id="ARBA00022679"/>
    </source>
</evidence>
<proteinExistence type="inferred from homology"/>
<dbReference type="FunFam" id="3.40.1010.10:FF:000007">
    <property type="entry name" value="Ribosomal RNA small subunit methyltransferase I"/>
    <property type="match status" value="1"/>
</dbReference>
<dbReference type="SUPFAM" id="SSF53790">
    <property type="entry name" value="Tetrapyrrole methylase"/>
    <property type="match status" value="1"/>
</dbReference>
<dbReference type="PIRSF" id="PIRSF005917">
    <property type="entry name" value="MTase_YraL"/>
    <property type="match status" value="1"/>
</dbReference>
<evidence type="ECO:0000256" key="3">
    <source>
        <dbReference type="ARBA" id="ARBA00022603"/>
    </source>
</evidence>
<dbReference type="EC" id="2.1.1.198" evidence="6"/>
<evidence type="ECO:0000256" key="2">
    <source>
        <dbReference type="ARBA" id="ARBA00022552"/>
    </source>
</evidence>
<dbReference type="EMBL" id="JABBVZ010000049">
    <property type="protein sequence ID" value="NMP23375.1"/>
    <property type="molecule type" value="Genomic_DNA"/>
</dbReference>
<dbReference type="PANTHER" id="PTHR46111:SF1">
    <property type="entry name" value="RIBOSOMAL RNA SMALL SUBUNIT METHYLTRANSFERASE I"/>
    <property type="match status" value="1"/>
</dbReference>
<comment type="caution">
    <text evidence="8">The sequence shown here is derived from an EMBL/GenBank/DDBJ whole genome shotgun (WGS) entry which is preliminary data.</text>
</comment>
<comment type="function">
    <text evidence="6">Catalyzes the 2'-O-methylation of the ribose of cytidine 1402 (C1402) in 16S rRNA.</text>
</comment>
<dbReference type="Gene3D" id="3.40.1010.10">
    <property type="entry name" value="Cobalt-precorrin-4 Transmethylase, Domain 1"/>
    <property type="match status" value="1"/>
</dbReference>
<evidence type="ECO:0000256" key="6">
    <source>
        <dbReference type="HAMAP-Rule" id="MF_01877"/>
    </source>
</evidence>
<dbReference type="GO" id="GO:0070677">
    <property type="term" value="F:rRNA (cytosine-2'-O-)-methyltransferase activity"/>
    <property type="evidence" value="ECO:0007669"/>
    <property type="project" value="UniProtKB-UniRule"/>
</dbReference>
<keyword evidence="2 6" id="KW-0698">rRNA processing</keyword>
<dbReference type="NCBIfam" id="TIGR00096">
    <property type="entry name" value="16S rRNA (cytidine(1402)-2'-O)-methyltransferase"/>
    <property type="match status" value="1"/>
</dbReference>
<keyword evidence="5 6" id="KW-0949">S-adenosyl-L-methionine</keyword>
<dbReference type="InterPro" id="IPR008189">
    <property type="entry name" value="rRNA_ssu_MeTfrase_I"/>
</dbReference>
<dbReference type="Pfam" id="PF00590">
    <property type="entry name" value="TP_methylase"/>
    <property type="match status" value="1"/>
</dbReference>
<evidence type="ECO:0000256" key="5">
    <source>
        <dbReference type="ARBA" id="ARBA00022691"/>
    </source>
</evidence>
<name>A0A7Y0Q3G6_9FIRM</name>
<keyword evidence="9" id="KW-1185">Reference proteome</keyword>
<dbReference type="CDD" id="cd11648">
    <property type="entry name" value="RsmI"/>
    <property type="match status" value="1"/>
</dbReference>
<dbReference type="HAMAP" id="MF_01877">
    <property type="entry name" value="16SrRNA_methyltr_I"/>
    <property type="match status" value="1"/>
</dbReference>
<dbReference type="GO" id="GO:0005737">
    <property type="term" value="C:cytoplasm"/>
    <property type="evidence" value="ECO:0007669"/>
    <property type="project" value="UniProtKB-SubCell"/>
</dbReference>
<dbReference type="RefSeq" id="WP_169100601.1">
    <property type="nucleotide sequence ID" value="NZ_JABBVZ010000049.1"/>
</dbReference>
<gene>
    <name evidence="6 8" type="primary">rsmI</name>
    <name evidence="8" type="ORF">HIJ39_13600</name>
</gene>
<dbReference type="InterPro" id="IPR014776">
    <property type="entry name" value="4pyrrole_Mease_sub2"/>
</dbReference>
<dbReference type="PANTHER" id="PTHR46111">
    <property type="entry name" value="RIBOSOMAL RNA SMALL SUBUNIT METHYLTRANSFERASE I"/>
    <property type="match status" value="1"/>
</dbReference>
<comment type="subcellular location">
    <subcellularLocation>
        <location evidence="6">Cytoplasm</location>
    </subcellularLocation>
</comment>
<dbReference type="InterPro" id="IPR035996">
    <property type="entry name" value="4pyrrol_Methylase_sf"/>
</dbReference>
<dbReference type="AlphaFoldDB" id="A0A7Y0Q3G6"/>
<accession>A0A7Y0Q3G6</accession>
<organism evidence="8 9">
    <name type="scientific">Sulfobacillus harzensis</name>
    <dbReference type="NCBI Taxonomy" id="2729629"/>
    <lineage>
        <taxon>Bacteria</taxon>
        <taxon>Bacillati</taxon>
        <taxon>Bacillota</taxon>
        <taxon>Clostridia</taxon>
        <taxon>Eubacteriales</taxon>
        <taxon>Clostridiales Family XVII. Incertae Sedis</taxon>
        <taxon>Sulfobacillus</taxon>
    </lineage>
</organism>
<feature type="domain" description="Tetrapyrrole methylase" evidence="7">
    <location>
        <begin position="11"/>
        <end position="209"/>
    </location>
</feature>
<keyword evidence="1 6" id="KW-0963">Cytoplasm</keyword>
<comment type="similarity">
    <text evidence="6">Belongs to the methyltransferase superfamily. RsmI family.</text>
</comment>
<sequence>MTRDSLSPACLYVVGTPIGNLQDWSPRAQKVLQECDVVLAEDTRVTGLLLHHAGIKKPMVSFHAHNTQERIPDLIRRLQAGDRVALVTDRGMPAISDPGQELVDAVWEARLQVSVIPGPSAGITAFAASGFPAPYAFWGFLPRSGPDRRAVLEEIAQWPHASVLYEAPHHMAETLEDLTKTLGSDRTALVGREMTKKFEEFWRGPLAELRDQDRAWRGECVLVVGPLKKMPGSGEVEWPQLISRVRQLVSDGLHPNEAIRQVARQYGVLRRELYQRVHDSG</sequence>
<comment type="catalytic activity">
    <reaction evidence="6">
        <text>cytidine(1402) in 16S rRNA + S-adenosyl-L-methionine = 2'-O-methylcytidine(1402) in 16S rRNA + S-adenosyl-L-homocysteine + H(+)</text>
        <dbReference type="Rhea" id="RHEA:42924"/>
        <dbReference type="Rhea" id="RHEA-COMP:10285"/>
        <dbReference type="Rhea" id="RHEA-COMP:10286"/>
        <dbReference type="ChEBI" id="CHEBI:15378"/>
        <dbReference type="ChEBI" id="CHEBI:57856"/>
        <dbReference type="ChEBI" id="CHEBI:59789"/>
        <dbReference type="ChEBI" id="CHEBI:74495"/>
        <dbReference type="ChEBI" id="CHEBI:82748"/>
        <dbReference type="EC" id="2.1.1.198"/>
    </reaction>
</comment>
<evidence type="ECO:0000256" key="1">
    <source>
        <dbReference type="ARBA" id="ARBA00022490"/>
    </source>
</evidence>
<keyword evidence="4 6" id="KW-0808">Transferase</keyword>